<gene>
    <name evidence="8" type="ORF">NSJP_3241</name>
</gene>
<protein>
    <submittedName>
        <fullName evidence="8">Rhodanese domain protein</fullName>
    </submittedName>
</protein>
<dbReference type="GO" id="GO:0005886">
    <property type="term" value="C:plasma membrane"/>
    <property type="evidence" value="ECO:0007669"/>
    <property type="project" value="UniProtKB-SubCell"/>
</dbReference>
<dbReference type="Pfam" id="PF00581">
    <property type="entry name" value="Rhodanese"/>
    <property type="match status" value="1"/>
</dbReference>
<dbReference type="InterPro" id="IPR032816">
    <property type="entry name" value="VTT_dom"/>
</dbReference>
<sequence length="324" mass="35329">MQQALDFLLHHIELVVFLTVLAEQVGLPVPGIPLLLAAGAVAGEGQANLAVLTCISVAACLLGDMVWYELGLHRGRQALSLLCRISLEPDACVRRTENFFVAHGVRALVLAKFIPGLSTLAPALAGLFKVSLGRFFLFNGAGSLLWSLSFLLLGYVFSDQIGYVADLAVRFGTTAGIIIAVSLAGYVVFKYFNRQKLLRELRVARITPAELKQLLDDGQQSVIVDLRGNVDHVADPYTIPGALRISAEELEHRHHDIPRDRDIILFCACPNEATAARMALMLKRRGISRVRPLLGGIDVWRELAYPLELVIAKENAVGTSKISS</sequence>
<dbReference type="InterPro" id="IPR001763">
    <property type="entry name" value="Rhodanese-like_dom"/>
</dbReference>
<dbReference type="PANTHER" id="PTHR42709">
    <property type="entry name" value="ALKALINE PHOSPHATASE LIKE PROTEIN"/>
    <property type="match status" value="1"/>
</dbReference>
<dbReference type="KEGG" id="nja:NSJP_3241"/>
<dbReference type="OrthoDB" id="9782291at2"/>
<name>A0A1W1I8N5_9BACT</name>
<evidence type="ECO:0000313" key="9">
    <source>
        <dbReference type="Proteomes" id="UP000192042"/>
    </source>
</evidence>
<evidence type="ECO:0000256" key="6">
    <source>
        <dbReference type="SAM" id="Phobius"/>
    </source>
</evidence>
<feature type="transmembrane region" description="Helical" evidence="6">
    <location>
        <begin position="14"/>
        <end position="37"/>
    </location>
</feature>
<dbReference type="InterPro" id="IPR036873">
    <property type="entry name" value="Rhodanese-like_dom_sf"/>
</dbReference>
<dbReference type="PROSITE" id="PS50206">
    <property type="entry name" value="RHODANESE_3"/>
    <property type="match status" value="1"/>
</dbReference>
<evidence type="ECO:0000256" key="5">
    <source>
        <dbReference type="ARBA" id="ARBA00023136"/>
    </source>
</evidence>
<dbReference type="SUPFAM" id="SSF52821">
    <property type="entry name" value="Rhodanese/Cell cycle control phosphatase"/>
    <property type="match status" value="1"/>
</dbReference>
<evidence type="ECO:0000313" key="8">
    <source>
        <dbReference type="EMBL" id="SLM49408.1"/>
    </source>
</evidence>
<keyword evidence="2" id="KW-1003">Cell membrane</keyword>
<feature type="domain" description="Rhodanese" evidence="7">
    <location>
        <begin position="217"/>
        <end position="309"/>
    </location>
</feature>
<dbReference type="SMART" id="SM00450">
    <property type="entry name" value="RHOD"/>
    <property type="match status" value="1"/>
</dbReference>
<feature type="transmembrane region" description="Helical" evidence="6">
    <location>
        <begin position="135"/>
        <end position="157"/>
    </location>
</feature>
<evidence type="ECO:0000256" key="2">
    <source>
        <dbReference type="ARBA" id="ARBA00022475"/>
    </source>
</evidence>
<keyword evidence="5 6" id="KW-0472">Membrane</keyword>
<keyword evidence="9" id="KW-1185">Reference proteome</keyword>
<dbReference type="STRING" id="1325564.NSJP_3241"/>
<evidence type="ECO:0000256" key="3">
    <source>
        <dbReference type="ARBA" id="ARBA00022692"/>
    </source>
</evidence>
<dbReference type="RefSeq" id="WP_080887638.1">
    <property type="nucleotide sequence ID" value="NZ_LT828648.1"/>
</dbReference>
<feature type="transmembrane region" description="Helical" evidence="6">
    <location>
        <begin position="107"/>
        <end position="128"/>
    </location>
</feature>
<keyword evidence="3 6" id="KW-0812">Transmembrane</keyword>
<dbReference type="PANTHER" id="PTHR42709:SF6">
    <property type="entry name" value="UNDECAPRENYL PHOSPHATE TRANSPORTER A"/>
    <property type="match status" value="1"/>
</dbReference>
<feature type="transmembrane region" description="Helical" evidence="6">
    <location>
        <begin position="169"/>
        <end position="189"/>
    </location>
</feature>
<evidence type="ECO:0000259" key="7">
    <source>
        <dbReference type="PROSITE" id="PS50206"/>
    </source>
</evidence>
<accession>A0A1W1I8N5</accession>
<dbReference type="EMBL" id="LT828648">
    <property type="protein sequence ID" value="SLM49408.1"/>
    <property type="molecule type" value="Genomic_DNA"/>
</dbReference>
<dbReference type="Gene3D" id="3.40.250.10">
    <property type="entry name" value="Rhodanese-like domain"/>
    <property type="match status" value="1"/>
</dbReference>
<dbReference type="AlphaFoldDB" id="A0A1W1I8N5"/>
<dbReference type="Proteomes" id="UP000192042">
    <property type="component" value="Chromosome I"/>
</dbReference>
<dbReference type="Pfam" id="PF09335">
    <property type="entry name" value="VTT_dom"/>
    <property type="match status" value="1"/>
</dbReference>
<feature type="transmembrane region" description="Helical" evidence="6">
    <location>
        <begin position="49"/>
        <end position="68"/>
    </location>
</feature>
<evidence type="ECO:0000256" key="1">
    <source>
        <dbReference type="ARBA" id="ARBA00004651"/>
    </source>
</evidence>
<evidence type="ECO:0000256" key="4">
    <source>
        <dbReference type="ARBA" id="ARBA00022989"/>
    </source>
</evidence>
<reference evidence="8 9" key="1">
    <citation type="submission" date="2017-03" db="EMBL/GenBank/DDBJ databases">
        <authorList>
            <person name="Afonso C.L."/>
            <person name="Miller P.J."/>
            <person name="Scott M.A."/>
            <person name="Spackman E."/>
            <person name="Goraichik I."/>
            <person name="Dimitrov K.M."/>
            <person name="Suarez D.L."/>
            <person name="Swayne D.E."/>
        </authorList>
    </citation>
    <scope>NUCLEOTIDE SEQUENCE [LARGE SCALE GENOMIC DNA]</scope>
    <source>
        <strain evidence="8">Genome sequencing of Nitrospira japonica strain NJ11</strain>
    </source>
</reference>
<keyword evidence="4 6" id="KW-1133">Transmembrane helix</keyword>
<comment type="subcellular location">
    <subcellularLocation>
        <location evidence="1">Cell membrane</location>
        <topology evidence="1">Multi-pass membrane protein</topology>
    </subcellularLocation>
</comment>
<proteinExistence type="predicted"/>
<dbReference type="InterPro" id="IPR051311">
    <property type="entry name" value="DedA_domain"/>
</dbReference>
<organism evidence="8 9">
    <name type="scientific">Nitrospira japonica</name>
    <dbReference type="NCBI Taxonomy" id="1325564"/>
    <lineage>
        <taxon>Bacteria</taxon>
        <taxon>Pseudomonadati</taxon>
        <taxon>Nitrospirota</taxon>
        <taxon>Nitrospiria</taxon>
        <taxon>Nitrospirales</taxon>
        <taxon>Nitrospiraceae</taxon>
        <taxon>Nitrospira</taxon>
    </lineage>
</organism>